<dbReference type="PIRSF" id="PIRSF004923">
    <property type="entry name" value="RseC"/>
    <property type="match status" value="1"/>
</dbReference>
<dbReference type="Proteomes" id="UP000823757">
    <property type="component" value="Unassembled WGS sequence"/>
</dbReference>
<keyword evidence="1" id="KW-0812">Transmembrane</keyword>
<keyword evidence="1" id="KW-1133">Transmembrane helix</keyword>
<reference evidence="2" key="1">
    <citation type="submission" date="2020-10" db="EMBL/GenBank/DDBJ databases">
        <authorList>
            <person name="Gilroy R."/>
        </authorList>
    </citation>
    <scope>NUCLEOTIDE SEQUENCE</scope>
    <source>
        <strain evidence="2">B1-13419</strain>
    </source>
</reference>
<reference evidence="2" key="2">
    <citation type="journal article" date="2021" name="PeerJ">
        <title>Extensive microbial diversity within the chicken gut microbiome revealed by metagenomics and culture.</title>
        <authorList>
            <person name="Gilroy R."/>
            <person name="Ravi A."/>
            <person name="Getino M."/>
            <person name="Pursley I."/>
            <person name="Horton D.L."/>
            <person name="Alikhan N.F."/>
            <person name="Baker D."/>
            <person name="Gharbi K."/>
            <person name="Hall N."/>
            <person name="Watson M."/>
            <person name="Adriaenssens E.M."/>
            <person name="Foster-Nyarko E."/>
            <person name="Jarju S."/>
            <person name="Secka A."/>
            <person name="Antonio M."/>
            <person name="Oren A."/>
            <person name="Chaudhuri R.R."/>
            <person name="La Ragione R."/>
            <person name="Hildebrand F."/>
            <person name="Pallen M.J."/>
        </authorList>
    </citation>
    <scope>NUCLEOTIDE SEQUENCE</scope>
    <source>
        <strain evidence="2">B1-13419</strain>
    </source>
</reference>
<protein>
    <submittedName>
        <fullName evidence="2">SoxR reducing system RseC family protein</fullName>
    </submittedName>
</protein>
<evidence type="ECO:0000256" key="1">
    <source>
        <dbReference type="SAM" id="Phobius"/>
    </source>
</evidence>
<keyword evidence="1" id="KW-0472">Membrane</keyword>
<sequence length="127" mass="13892">MAKNEISHTGTVLEMTPEFTTVEIVAQSACAACHAKSMCGVADEKQKIIMVPTDPYASYKVGDEVLVMLKKSMGMKAVWISYVIPLLILMILILSLSSVTEHEVYAGLAAIGGVALYYLVIYLFRDK</sequence>
<gene>
    <name evidence="2" type="ORF">IAB91_06435</name>
</gene>
<dbReference type="Pfam" id="PF04246">
    <property type="entry name" value="RseC_MucC"/>
    <property type="match status" value="1"/>
</dbReference>
<dbReference type="InterPro" id="IPR007359">
    <property type="entry name" value="SigmaE_reg_RseC_MucC"/>
</dbReference>
<dbReference type="EMBL" id="JADIMD010000100">
    <property type="protein sequence ID" value="MBO8474908.1"/>
    <property type="molecule type" value="Genomic_DNA"/>
</dbReference>
<feature type="transmembrane region" description="Helical" evidence="1">
    <location>
        <begin position="104"/>
        <end position="124"/>
    </location>
</feature>
<feature type="transmembrane region" description="Helical" evidence="1">
    <location>
        <begin position="77"/>
        <end position="98"/>
    </location>
</feature>
<proteinExistence type="predicted"/>
<name>A0A9D9ILH4_9BACT</name>
<feature type="non-terminal residue" evidence="2">
    <location>
        <position position="127"/>
    </location>
</feature>
<dbReference type="InterPro" id="IPR026268">
    <property type="entry name" value="RseC"/>
</dbReference>
<evidence type="ECO:0000313" key="2">
    <source>
        <dbReference type="EMBL" id="MBO8474908.1"/>
    </source>
</evidence>
<dbReference type="PANTHER" id="PTHR35867:SF1">
    <property type="entry name" value="PROTEIN RSEC"/>
    <property type="match status" value="1"/>
</dbReference>
<organism evidence="2 3">
    <name type="scientific">Candidatus Cryptobacteroides faecigallinarum</name>
    <dbReference type="NCBI Taxonomy" id="2840763"/>
    <lineage>
        <taxon>Bacteria</taxon>
        <taxon>Pseudomonadati</taxon>
        <taxon>Bacteroidota</taxon>
        <taxon>Bacteroidia</taxon>
        <taxon>Bacteroidales</taxon>
        <taxon>Candidatus Cryptobacteroides</taxon>
    </lineage>
</organism>
<evidence type="ECO:0000313" key="3">
    <source>
        <dbReference type="Proteomes" id="UP000823757"/>
    </source>
</evidence>
<accession>A0A9D9ILH4</accession>
<dbReference type="AlphaFoldDB" id="A0A9D9ILH4"/>
<dbReference type="PANTHER" id="PTHR35867">
    <property type="entry name" value="PROTEIN RSEC"/>
    <property type="match status" value="1"/>
</dbReference>
<comment type="caution">
    <text evidence="2">The sequence shown here is derived from an EMBL/GenBank/DDBJ whole genome shotgun (WGS) entry which is preliminary data.</text>
</comment>